<evidence type="ECO:0000313" key="2">
    <source>
        <dbReference type="EMBL" id="KAF6168872.1"/>
    </source>
</evidence>
<sequence>MNLGAYLINLVTSLVILQTCLKEWRYNGQEDEIVWTTSNSARSIWTELTKLLGYNRTVGDWDSEIEWSAQNFQGKDGMVNFKKMAFNAFFYQVWMERNNRIFKKIETPHKVILFKLVDEIRVKAAYKDMELKDTPQAQVLAN</sequence>
<dbReference type="OrthoDB" id="1938430at2759"/>
<comment type="caution">
    <text evidence="2">The sequence shown here is derived from an EMBL/GenBank/DDBJ whole genome shotgun (WGS) entry which is preliminary data.</text>
</comment>
<dbReference type="AlphaFoldDB" id="A0A7J7NPJ4"/>
<keyword evidence="1" id="KW-0732">Signal</keyword>
<accession>A0A7J7NPJ4</accession>
<evidence type="ECO:0000256" key="1">
    <source>
        <dbReference type="SAM" id="SignalP"/>
    </source>
</evidence>
<organism evidence="2 3">
    <name type="scientific">Kingdonia uniflora</name>
    <dbReference type="NCBI Taxonomy" id="39325"/>
    <lineage>
        <taxon>Eukaryota</taxon>
        <taxon>Viridiplantae</taxon>
        <taxon>Streptophyta</taxon>
        <taxon>Embryophyta</taxon>
        <taxon>Tracheophyta</taxon>
        <taxon>Spermatophyta</taxon>
        <taxon>Magnoliopsida</taxon>
        <taxon>Ranunculales</taxon>
        <taxon>Circaeasteraceae</taxon>
        <taxon>Kingdonia</taxon>
    </lineage>
</organism>
<gene>
    <name evidence="2" type="ORF">GIB67_038369</name>
</gene>
<proteinExistence type="predicted"/>
<protein>
    <submittedName>
        <fullName evidence="2">Uncharacterized protein</fullName>
    </submittedName>
</protein>
<dbReference type="Proteomes" id="UP000541444">
    <property type="component" value="Unassembled WGS sequence"/>
</dbReference>
<reference evidence="2 3" key="1">
    <citation type="journal article" date="2020" name="IScience">
        <title>Genome Sequencing of the Endangered Kingdonia uniflora (Circaeasteraceae, Ranunculales) Reveals Potential Mechanisms of Evolutionary Specialization.</title>
        <authorList>
            <person name="Sun Y."/>
            <person name="Deng T."/>
            <person name="Zhang A."/>
            <person name="Moore M.J."/>
            <person name="Landis J.B."/>
            <person name="Lin N."/>
            <person name="Zhang H."/>
            <person name="Zhang X."/>
            <person name="Huang J."/>
            <person name="Zhang X."/>
            <person name="Sun H."/>
            <person name="Wang H."/>
        </authorList>
    </citation>
    <scope>NUCLEOTIDE SEQUENCE [LARGE SCALE GENOMIC DNA]</scope>
    <source>
        <strain evidence="2">TB1705</strain>
        <tissue evidence="2">Leaf</tissue>
    </source>
</reference>
<keyword evidence="3" id="KW-1185">Reference proteome</keyword>
<dbReference type="EMBL" id="JACGCM010000671">
    <property type="protein sequence ID" value="KAF6168872.1"/>
    <property type="molecule type" value="Genomic_DNA"/>
</dbReference>
<name>A0A7J7NPJ4_9MAGN</name>
<feature type="chain" id="PRO_5029658538" evidence="1">
    <location>
        <begin position="23"/>
        <end position="142"/>
    </location>
</feature>
<feature type="signal peptide" evidence="1">
    <location>
        <begin position="1"/>
        <end position="22"/>
    </location>
</feature>
<evidence type="ECO:0000313" key="3">
    <source>
        <dbReference type="Proteomes" id="UP000541444"/>
    </source>
</evidence>